<evidence type="ECO:0000256" key="1">
    <source>
        <dbReference type="ARBA" id="ARBA00004141"/>
    </source>
</evidence>
<dbReference type="PROSITE" id="PS50216">
    <property type="entry name" value="DHHC"/>
    <property type="match status" value="1"/>
</dbReference>
<sequence>MRIQMYSTIGAGIMMSTVTCASNLPIESAVSIKAEEMYNDKTFSRYDLLQFLQTQNKKHPEDIGIAWRLSRASYDVANLKATSSEERKELLYFAKGIIEKAVELADDNPQVHNWYGIILSSVGDYEGSKSSIANSYKIKKHWEKSLQLDPNRSTTYHLLGRWCMAIADLSWLERKTAALLFGTPPESSYQEALEYLLKCEEISPGTWKKNAYLIAQVYMKQNDRNKAKEWAEKALRISTETEEDGTINEEIVIPYNHSCTSPFTSQNIRSMQLSIRLVDNGLQLQLATVVPVLFTMNSMMRVLVMHPIDTDSILLVCLRSPLKWNNVINEIHQAITDTDELPHQDAYQSCKLMLHPTKSRTEEGVMIRKKQLDRSIRDGDLLSVTGLCINSDIKLGAHSNLQDPLSVGGIQENELLCPIEFKKERQSMKHAFNSVNTIPSTDTVFQAKKRNRSISSKFWLIEKLAASGVISLEQKDSLKLLLLTSDSSKLLSAFETYEATGDVTTLLSLDTRIKRTPSSSSGPFSSQFQSITKNLEAELDLIPRTAECDRIHRHSDTPTFDLDDDELDALVEEIMEINPSRSLIFAIPGALLYTVIPLLTHSSSKENNCVRNFEIFLPVYFQVQASLLASIEFFLVFNIYLNYVLCISTDPGRLPRGKRVSNGTYDFDIEHGYLEEQLSYCAQCDMWRSKRAHHCSICRQCINCMDHHCPWINNCVGYNNYRYFVSLLLWVAAGCIYGVILSYRLAFVPLVNYPLLNVSFGSTILSQKLCQFVFAISSLVATMVSVLIIWHSYLIATAQTSVEYQIHRVARKHQSKPVKMTRSKRRTRIPSTQDVYSDAEEENEQVVKRLHARVDIEAFGQQEDQFSGGNDSELDENEAFNSEDEKLYGSFFNKSAPESESDDECTLESGELLSDLLGKTPAPRLTTTRADFVDDSDEEANESKHQQLRVLAEQLNPSKKPKRREEIHENISAPSSVFAKRLISRKEDELTMDSLLGASAITLKNFEEASAPHITGHLHLNKIKKQVKTALITDESSKEVVRPLESSVLLDRETRKIAYKSKKKELDVFQPLVKANREKETLDLRLQAPEMTKMTPAMLVTNFKPRTSMELQVHELLKSGGMDDKSIMEQEEDMLAHNRVSKEEIAKRQKELSKMRSLLFYQEQKQKRIKKIKSKLYHKIRNKQEERKSHLENVSVNEQEMAEKRAEERMSLKHTNTSKWVKHHLKRGVLTDQGTRTAIAEQLERGQNLRKKMEAAYSDIDDEDEVEDASSGKKSSDDLEKSARSILNEIQEDQECTEKVKGLHGMKFMQKAQQKQRDNARLEAERLLLELQEDHESGFDDVSDTEENVSKAPVERKSDVGNMRMTKGKTACSALTIAVDLTDSEIAPSTDIQLVEKHSSLLPKSHQSVNKTSVEPEEENPWLATHNTKSKKLNKHIKTPVKSKDVAISNAMDALSTAVATHPSTKSALKRKMNENSPKQTLSKRPKTPDSQQELVRQAFAFADEDDTIAREKDLIASKDSNAIKGAEIAKLIGMNGWGTWAGEGVPVSSRQKSRQREAEKLVEITKKQILAKRKDSKLANVLINEKKDKQVSKFMTKEVPYPFTCRAEYEMAMRNPLGNDWNTLHATNSLTMSKIMKRAGQEIAPLTLNKEQKKWSIQMMAKQRKGKF</sequence>
<feature type="compositionally biased region" description="Acidic residues" evidence="8">
    <location>
        <begin position="1259"/>
        <end position="1268"/>
    </location>
</feature>
<feature type="region of interest" description="Disordered" evidence="8">
    <location>
        <begin position="1257"/>
        <end position="1281"/>
    </location>
</feature>
<dbReference type="Gene3D" id="1.25.40.10">
    <property type="entry name" value="Tetratricopeptide repeat domain"/>
    <property type="match status" value="1"/>
</dbReference>
<feature type="transmembrane region" description="Helical" evidence="9">
    <location>
        <begin position="727"/>
        <end position="751"/>
    </location>
</feature>
<feature type="region of interest" description="Disordered" evidence="8">
    <location>
        <begin position="1459"/>
        <end position="1492"/>
    </location>
</feature>
<evidence type="ECO:0000259" key="10">
    <source>
        <dbReference type="Pfam" id="PF01529"/>
    </source>
</evidence>
<organism evidence="11 12">
    <name type="scientific">Albugo candida</name>
    <dbReference type="NCBI Taxonomy" id="65357"/>
    <lineage>
        <taxon>Eukaryota</taxon>
        <taxon>Sar</taxon>
        <taxon>Stramenopiles</taxon>
        <taxon>Oomycota</taxon>
        <taxon>Peronosporomycetes</taxon>
        <taxon>Albuginales</taxon>
        <taxon>Albuginaceae</taxon>
        <taxon>Albugo</taxon>
    </lineage>
</organism>
<evidence type="ECO:0000256" key="4">
    <source>
        <dbReference type="ARBA" id="ARBA00022692"/>
    </source>
</evidence>
<feature type="transmembrane region" description="Helical" evidence="9">
    <location>
        <begin position="619"/>
        <end position="641"/>
    </location>
</feature>
<keyword evidence="7" id="KW-0539">Nucleus</keyword>
<dbReference type="GO" id="GO:0006364">
    <property type="term" value="P:rRNA processing"/>
    <property type="evidence" value="ECO:0007669"/>
    <property type="project" value="InterPro"/>
</dbReference>
<comment type="subcellular location">
    <subcellularLocation>
        <location evidence="1">Membrane</location>
        <topology evidence="1">Multi-pass membrane protein</topology>
    </subcellularLocation>
    <subcellularLocation>
        <location evidence="2">Nucleus</location>
        <location evidence="2">Nucleolus</location>
    </subcellularLocation>
</comment>
<dbReference type="GO" id="GO:0016409">
    <property type="term" value="F:palmitoyltransferase activity"/>
    <property type="evidence" value="ECO:0007669"/>
    <property type="project" value="InterPro"/>
</dbReference>
<dbReference type="Pfam" id="PF21033">
    <property type="entry name" value="RMD1-3"/>
    <property type="match status" value="1"/>
</dbReference>
<reference evidence="11 12" key="1">
    <citation type="submission" date="2012-05" db="EMBL/GenBank/DDBJ databases">
        <title>Recombination and specialization in a pathogen metapopulation.</title>
        <authorList>
            <person name="Gardiner A."/>
            <person name="Kemen E."/>
            <person name="Schultz-Larsen T."/>
            <person name="MacLean D."/>
            <person name="Van Oosterhout C."/>
            <person name="Jones J.D.G."/>
        </authorList>
    </citation>
    <scope>NUCLEOTIDE SEQUENCE [LARGE SCALE GENOMIC DNA]</scope>
    <source>
        <strain evidence="11 12">Ac Nc2</strain>
    </source>
</reference>
<feature type="compositionally biased region" description="Basic and acidic residues" evidence="8">
    <location>
        <begin position="1270"/>
        <end position="1281"/>
    </location>
</feature>
<name>A0A024G0K4_9STRA</name>
<evidence type="ECO:0000256" key="2">
    <source>
        <dbReference type="ARBA" id="ARBA00004604"/>
    </source>
</evidence>
<dbReference type="Proteomes" id="UP000053237">
    <property type="component" value="Unassembled WGS sequence"/>
</dbReference>
<keyword evidence="6 9" id="KW-0472">Membrane</keyword>
<evidence type="ECO:0000256" key="7">
    <source>
        <dbReference type="ARBA" id="ARBA00023242"/>
    </source>
</evidence>
<dbReference type="EMBL" id="CAIX01000008">
    <property type="protein sequence ID" value="CCI40362.1"/>
    <property type="molecule type" value="Genomic_DNA"/>
</dbReference>
<evidence type="ECO:0000256" key="5">
    <source>
        <dbReference type="ARBA" id="ARBA00022989"/>
    </source>
</evidence>
<dbReference type="InterPro" id="IPR011990">
    <property type="entry name" value="TPR-like_helical_dom_sf"/>
</dbReference>
<keyword evidence="4 9" id="KW-0812">Transmembrane</keyword>
<keyword evidence="5 9" id="KW-1133">Transmembrane helix</keyword>
<dbReference type="InterPro" id="IPR049039">
    <property type="entry name" value="RMD1-3_a_helical_rpt"/>
</dbReference>
<evidence type="ECO:0000313" key="12">
    <source>
        <dbReference type="Proteomes" id="UP000053237"/>
    </source>
</evidence>
<evidence type="ECO:0000256" key="6">
    <source>
        <dbReference type="ARBA" id="ARBA00023136"/>
    </source>
</evidence>
<dbReference type="Pfam" id="PF01529">
    <property type="entry name" value="DHHC"/>
    <property type="match status" value="1"/>
</dbReference>
<evidence type="ECO:0000256" key="9">
    <source>
        <dbReference type="SAM" id="Phobius"/>
    </source>
</evidence>
<dbReference type="InterPro" id="IPR006709">
    <property type="entry name" value="SSU_processome_Utp14"/>
</dbReference>
<feature type="region of interest" description="Disordered" evidence="8">
    <location>
        <begin position="1337"/>
        <end position="1356"/>
    </location>
</feature>
<dbReference type="PANTHER" id="PTHR14150">
    <property type="entry name" value="U3 SMALL NUCLEOLAR RNA-ASSOCIATED PROTEIN 14"/>
    <property type="match status" value="1"/>
</dbReference>
<dbReference type="InParanoid" id="A0A024G0K4"/>
<dbReference type="STRING" id="65357.A0A024G0K4"/>
<feature type="region of interest" description="Disordered" evidence="8">
    <location>
        <begin position="820"/>
        <end position="840"/>
    </location>
</feature>
<comment type="caution">
    <text evidence="11">The sequence shown here is derived from an EMBL/GenBank/DDBJ whole genome shotgun (WGS) entry which is preliminary data.</text>
</comment>
<accession>A0A024G0K4</accession>
<dbReference type="Pfam" id="PF04615">
    <property type="entry name" value="Utp14"/>
    <property type="match status" value="1"/>
</dbReference>
<evidence type="ECO:0000313" key="11">
    <source>
        <dbReference type="EMBL" id="CCI40362.1"/>
    </source>
</evidence>
<keyword evidence="12" id="KW-1185">Reference proteome</keyword>
<feature type="compositionally biased region" description="Polar residues" evidence="8">
    <location>
        <begin position="1475"/>
        <end position="1492"/>
    </location>
</feature>
<gene>
    <name evidence="11" type="ORF">BN9_011460</name>
</gene>
<feature type="domain" description="Palmitoyltransferase DHHC" evidence="10">
    <location>
        <begin position="676"/>
        <end position="805"/>
    </location>
</feature>
<feature type="transmembrane region" description="Helical" evidence="9">
    <location>
        <begin position="772"/>
        <end position="793"/>
    </location>
</feature>
<dbReference type="PANTHER" id="PTHR14150:SF12">
    <property type="entry name" value="U3 SMALL NUCLEOLAR RNA-ASSOCIATED PROTEIN 14 HOMOLOG A"/>
    <property type="match status" value="1"/>
</dbReference>
<keyword evidence="3" id="KW-0597">Phosphoprotein</keyword>
<evidence type="ECO:0000256" key="8">
    <source>
        <dbReference type="SAM" id="MobiDB-lite"/>
    </source>
</evidence>
<protein>
    <recommendedName>
        <fullName evidence="10">Palmitoyltransferase DHHC domain-containing protein</fullName>
    </recommendedName>
</protein>
<dbReference type="OrthoDB" id="69711at2759"/>
<dbReference type="InterPro" id="IPR001594">
    <property type="entry name" value="Palmitoyltrfase_DHHC"/>
</dbReference>
<dbReference type="SUPFAM" id="SSF48452">
    <property type="entry name" value="TPR-like"/>
    <property type="match status" value="1"/>
</dbReference>
<evidence type="ECO:0000256" key="3">
    <source>
        <dbReference type="ARBA" id="ARBA00022553"/>
    </source>
</evidence>
<dbReference type="GO" id="GO:0032040">
    <property type="term" value="C:small-subunit processome"/>
    <property type="evidence" value="ECO:0007669"/>
    <property type="project" value="InterPro"/>
</dbReference>
<dbReference type="GO" id="GO:0016020">
    <property type="term" value="C:membrane"/>
    <property type="evidence" value="ECO:0007669"/>
    <property type="project" value="UniProtKB-SubCell"/>
</dbReference>
<proteinExistence type="predicted"/>